<name>A0A5S3V5R4_9GAMM</name>
<accession>A0A5S3V5R4</accession>
<dbReference type="OrthoDB" id="1552543at1236"/>
<comment type="caution">
    <text evidence="1">The sequence shown here is derived from an EMBL/GenBank/DDBJ whole genome shotgun (WGS) entry which is preliminary data.</text>
</comment>
<gene>
    <name evidence="1" type="ORF">CWC19_15710</name>
</gene>
<proteinExistence type="predicted"/>
<reference evidence="2" key="2">
    <citation type="submission" date="2019-06" db="EMBL/GenBank/DDBJ databases">
        <title>Co-occurence of chitin degradation, pigmentation and bioactivity in marine Pseudoalteromonas.</title>
        <authorList>
            <person name="Sonnenschein E.C."/>
            <person name="Bech P.K."/>
        </authorList>
    </citation>
    <scope>NUCLEOTIDE SEQUENCE [LARGE SCALE GENOMIC DNA]</scope>
    <source>
        <strain evidence="2">S3790</strain>
    </source>
</reference>
<dbReference type="RefSeq" id="WP_138592734.1">
    <property type="nucleotide sequence ID" value="NZ_PNBX01000073.1"/>
</dbReference>
<reference evidence="1 2" key="1">
    <citation type="submission" date="2018-01" db="EMBL/GenBank/DDBJ databases">
        <authorList>
            <person name="Paulsen S."/>
            <person name="Gram L.K."/>
        </authorList>
    </citation>
    <scope>NUCLEOTIDE SEQUENCE [LARGE SCALE GENOMIC DNA]</scope>
    <source>
        <strain evidence="1 2">S3790</strain>
    </source>
</reference>
<organism evidence="1 2">
    <name type="scientific">Pseudoalteromonas aurantia</name>
    <dbReference type="NCBI Taxonomy" id="43654"/>
    <lineage>
        <taxon>Bacteria</taxon>
        <taxon>Pseudomonadati</taxon>
        <taxon>Pseudomonadota</taxon>
        <taxon>Gammaproteobacteria</taxon>
        <taxon>Alteromonadales</taxon>
        <taxon>Pseudoalteromonadaceae</taxon>
        <taxon>Pseudoalteromonas</taxon>
    </lineage>
</organism>
<dbReference type="EMBL" id="PNBX01000073">
    <property type="protein sequence ID" value="TMO66610.1"/>
    <property type="molecule type" value="Genomic_DNA"/>
</dbReference>
<sequence length="422" mass="45226">MGNSIVSHHVESAARQKYINETVQKLSANAQAKVNQQAAKNLNQTLADAQTSVNSATQSTLGMLQASQRANANAQFAADEARRASRQQGVVDNYHKANRNAYNQTVSAINEGAAAGNSVRNHHAKLNAIHEARYARGNAEARAGMMTFGGAGIDAKVAYDWDEAIVFQEAVWANGRVGASSLRDGTQFALDTTKNSFKLYGNTFKRIYESYDAMLDRVNKFDGRTQSSIAFGGSLGGQILRLAASYDASFAYDNKGSFAINLAGWSGGVASSNGLAIDASLLMTEKAFTSSALNHVTGYQHTTAFDVELVEAVLDNRVKTSLNWLKVPKGLQNLMLAKEKPVSIYAGAIGGQLHDGSPSSNTKFSDTEGYWFGVSAGMKFNGTGPLLITDSLSYAPNVTSFSVNLGIFGKTVFALNNIFHKE</sequence>
<evidence type="ECO:0000313" key="2">
    <source>
        <dbReference type="Proteomes" id="UP000307217"/>
    </source>
</evidence>
<evidence type="ECO:0000313" key="1">
    <source>
        <dbReference type="EMBL" id="TMO66610.1"/>
    </source>
</evidence>
<dbReference type="Proteomes" id="UP000307217">
    <property type="component" value="Unassembled WGS sequence"/>
</dbReference>
<dbReference type="AlphaFoldDB" id="A0A5S3V5R4"/>
<protein>
    <submittedName>
        <fullName evidence="1">Uncharacterized protein</fullName>
    </submittedName>
</protein>